<name>A0A1Y2MQV9_PSEAH</name>
<comment type="caution">
    <text evidence="1">The sequence shown here is derived from an EMBL/GenBank/DDBJ whole genome shotgun (WGS) entry which is preliminary data.</text>
</comment>
<reference evidence="1 2" key="1">
    <citation type="submission" date="2016-09" db="EMBL/GenBank/DDBJ databases">
        <title>Pseudonocardia autotrophica DSM535, a candidate organism with high potential of specific P450 cytochromes.</title>
        <authorList>
            <person name="Grumaz C."/>
            <person name="Vainshtein Y."/>
            <person name="Kirstahler P."/>
            <person name="Sohn K."/>
        </authorList>
    </citation>
    <scope>NUCLEOTIDE SEQUENCE [LARGE SCALE GENOMIC DNA]</scope>
    <source>
        <strain evidence="1 2">DSM 535</strain>
    </source>
</reference>
<dbReference type="OrthoDB" id="9803925at2"/>
<gene>
    <name evidence="1" type="ORF">BG845_04650</name>
</gene>
<organism evidence="1 2">
    <name type="scientific">Pseudonocardia autotrophica</name>
    <name type="common">Amycolata autotrophica</name>
    <name type="synonym">Nocardia autotrophica</name>
    <dbReference type="NCBI Taxonomy" id="2074"/>
    <lineage>
        <taxon>Bacteria</taxon>
        <taxon>Bacillati</taxon>
        <taxon>Actinomycetota</taxon>
        <taxon>Actinomycetes</taxon>
        <taxon>Pseudonocardiales</taxon>
        <taxon>Pseudonocardiaceae</taxon>
        <taxon>Pseudonocardia</taxon>
    </lineage>
</organism>
<dbReference type="Proteomes" id="UP000194360">
    <property type="component" value="Unassembled WGS sequence"/>
</dbReference>
<dbReference type="EMBL" id="MIGB01000029">
    <property type="protein sequence ID" value="OSY37613.1"/>
    <property type="molecule type" value="Genomic_DNA"/>
</dbReference>
<keyword evidence="2" id="KW-1185">Reference proteome</keyword>
<evidence type="ECO:0000313" key="1">
    <source>
        <dbReference type="EMBL" id="OSY37613.1"/>
    </source>
</evidence>
<sequence length="163" mass="17493">MPLVSQASSYVTTHVHTDGPIPGPHSLLSLISTAYGAGGIVIGTFTANLRELPGATLHPAALENWRSRAEDWLLTRRSARPPGQVANAYAAWVDDLGGRPQFVVDPAEPDHLFVYWYLQRFAGRWPFAGLVPAFTATAWAPPPCPLSGCRPVDTGDRHAVAAA</sequence>
<proteinExistence type="predicted"/>
<accession>A0A1Y2MQV9</accession>
<evidence type="ECO:0000313" key="2">
    <source>
        <dbReference type="Proteomes" id="UP000194360"/>
    </source>
</evidence>
<dbReference type="STRING" id="2074.BG845_04650"/>
<protein>
    <submittedName>
        <fullName evidence="1">Uncharacterized protein</fullName>
    </submittedName>
</protein>
<dbReference type="AlphaFoldDB" id="A0A1Y2MQV9"/>
<dbReference type="RefSeq" id="WP_085914827.1">
    <property type="nucleotide sequence ID" value="NZ_AP018920.1"/>
</dbReference>